<feature type="domain" description="Acyltransferase 3" evidence="2">
    <location>
        <begin position="19"/>
        <end position="359"/>
    </location>
</feature>
<reference evidence="3" key="1">
    <citation type="journal article" date="2015" name="Chem. Sci.">
        <title>Biosynthesis of trioxacarcin revealing a different starter unit and complex tailoring steps for type II polyketide synthase.</title>
        <authorList>
            <person name="Zhang M."/>
            <person name="Hou X.-F."/>
            <person name="Qi L.-H."/>
            <person name="Yin Y."/>
            <person name="Li Q."/>
            <person name="Pan H.-X."/>
            <person name="Chen X.-Y."/>
            <person name="Tang G.-L."/>
        </authorList>
    </citation>
    <scope>NUCLEOTIDE SEQUENCE</scope>
    <source>
        <strain evidence="3">DO-45</strain>
    </source>
</reference>
<dbReference type="GO" id="GO:0016020">
    <property type="term" value="C:membrane"/>
    <property type="evidence" value="ECO:0007669"/>
    <property type="project" value="TreeGrafter"/>
</dbReference>
<name>A0A0K1H316_9ACTN</name>
<dbReference type="EMBL" id="KP410250">
    <property type="protein sequence ID" value="AKT74303.1"/>
    <property type="molecule type" value="Genomic_DNA"/>
</dbReference>
<feature type="transmembrane region" description="Helical" evidence="1">
    <location>
        <begin position="343"/>
        <end position="365"/>
    </location>
</feature>
<feature type="transmembrane region" description="Helical" evidence="1">
    <location>
        <begin position="271"/>
        <end position="291"/>
    </location>
</feature>
<dbReference type="PANTHER" id="PTHR23028">
    <property type="entry name" value="ACETYLTRANSFERASE"/>
    <property type="match status" value="1"/>
</dbReference>
<feature type="transmembrane region" description="Helical" evidence="1">
    <location>
        <begin position="178"/>
        <end position="198"/>
    </location>
</feature>
<feature type="transmembrane region" description="Helical" evidence="1">
    <location>
        <begin position="148"/>
        <end position="166"/>
    </location>
</feature>
<organism evidence="3">
    <name type="scientific">Streptomyces bottropensis</name>
    <dbReference type="NCBI Taxonomy" id="42235"/>
    <lineage>
        <taxon>Bacteria</taxon>
        <taxon>Bacillati</taxon>
        <taxon>Actinomycetota</taxon>
        <taxon>Actinomycetes</taxon>
        <taxon>Kitasatosporales</taxon>
        <taxon>Streptomycetaceae</taxon>
        <taxon>Streptomyces</taxon>
    </lineage>
</organism>
<dbReference type="Pfam" id="PF01757">
    <property type="entry name" value="Acyl_transf_3"/>
    <property type="match status" value="1"/>
</dbReference>
<dbReference type="InterPro" id="IPR050879">
    <property type="entry name" value="Acyltransferase_3"/>
</dbReference>
<accession>A0A0K1H316</accession>
<feature type="transmembrane region" description="Helical" evidence="1">
    <location>
        <begin position="311"/>
        <end position="331"/>
    </location>
</feature>
<keyword evidence="1" id="KW-0812">Transmembrane</keyword>
<keyword evidence="1" id="KW-1133">Transmembrane helix</keyword>
<keyword evidence="1" id="KW-0472">Membrane</keyword>
<dbReference type="InterPro" id="IPR002656">
    <property type="entry name" value="Acyl_transf_3_dom"/>
</dbReference>
<feature type="transmembrane region" description="Helical" evidence="1">
    <location>
        <begin position="245"/>
        <end position="265"/>
    </location>
</feature>
<dbReference type="PANTHER" id="PTHR23028:SF53">
    <property type="entry name" value="ACYL_TRANSF_3 DOMAIN-CONTAINING PROTEIN"/>
    <property type="match status" value="1"/>
</dbReference>
<feature type="transmembrane region" description="Helical" evidence="1">
    <location>
        <begin position="21"/>
        <end position="42"/>
    </location>
</feature>
<evidence type="ECO:0000259" key="2">
    <source>
        <dbReference type="Pfam" id="PF01757"/>
    </source>
</evidence>
<protein>
    <submittedName>
        <fullName evidence="3">TxnB11</fullName>
    </submittedName>
</protein>
<evidence type="ECO:0000256" key="1">
    <source>
        <dbReference type="SAM" id="Phobius"/>
    </source>
</evidence>
<feature type="transmembrane region" description="Helical" evidence="1">
    <location>
        <begin position="62"/>
        <end position="80"/>
    </location>
</feature>
<dbReference type="GO" id="GO:0000271">
    <property type="term" value="P:polysaccharide biosynthetic process"/>
    <property type="evidence" value="ECO:0007669"/>
    <property type="project" value="TreeGrafter"/>
</dbReference>
<feature type="transmembrane region" description="Helical" evidence="1">
    <location>
        <begin position="218"/>
        <end position="238"/>
    </location>
</feature>
<dbReference type="GO" id="GO:0016747">
    <property type="term" value="F:acyltransferase activity, transferring groups other than amino-acyl groups"/>
    <property type="evidence" value="ECO:0007669"/>
    <property type="project" value="InterPro"/>
</dbReference>
<dbReference type="AlphaFoldDB" id="A0A0K1H316"/>
<feature type="transmembrane region" description="Helical" evidence="1">
    <location>
        <begin position="101"/>
        <end position="128"/>
    </location>
</feature>
<evidence type="ECO:0000313" key="3">
    <source>
        <dbReference type="EMBL" id="AKT74303.1"/>
    </source>
</evidence>
<proteinExistence type="predicted"/>
<sequence>MTTSPPTPSALDTRSRLPSLTGARFIAACMVLICHVGIALIPRLGNPGAADYQRYFQASGDVGVSFFFVLSGFILTWVNRPDDTPRRFWRRRLVKIFPNHLVTLSVALLLMLSVGASITAINTVPTVFLVQSWIPDQEAVINYASNAPSWSLACELLFYLSFPLLLRLTRAVRPRHLWAWVVGVAVLIALVPLLARLLPEQPRMPLTNDPWWPVWFTYYFPVTRLLEFVLGILMALVVLHRRRFVLGRGPALLLTVGAFVGGANLPGVYRMVAATALPLALLIASIAKADVPDRSRVLGSRLMVRLGEISYALYLVHYLVVCYGPIGAVHPENWAKRVSIPAALGYGVLTLMISLVLAWLLYTFVEAPAMRRFSRGAAGRVPRRLDERAAERPAPSA</sequence>